<dbReference type="SUPFAM" id="SSF51735">
    <property type="entry name" value="NAD(P)-binding Rossmann-fold domains"/>
    <property type="match status" value="1"/>
</dbReference>
<evidence type="ECO:0000256" key="1">
    <source>
        <dbReference type="ARBA" id="ARBA00007637"/>
    </source>
</evidence>
<proteinExistence type="inferred from homology"/>
<protein>
    <submittedName>
        <fullName evidence="3">Nucleoside-diphosphate-sugar epimerase</fullName>
    </submittedName>
</protein>
<dbReference type="Gene3D" id="3.40.50.720">
    <property type="entry name" value="NAD(P)-binding Rossmann-like Domain"/>
    <property type="match status" value="1"/>
</dbReference>
<sequence>MRKILITGATGFLGSYLVKNFLSRGFEVIILKRSESNIWRIEEELKVCKAFNINEKPIEEIFSESKPELVIHTICNYGRKGSDLSELIDTNILLGCKILEQAVRVGVKVFINTDTLLPRSINDYSLSKGQFATWLKSRSHVIDVINFRIEHMYGPLDDSNKFINWLVSKMIDSNESLINLTSGIQKRDFIFIDDVVDAFNLVIKHRDKLSGWNELDLATQKFTSVKAFILKIAEQLYDLKGLDVVSKLNFGAVAYREAEIMEPVLNNSTLADLGWVPKYSLDEGIQKTLKNYK</sequence>
<evidence type="ECO:0000313" key="3">
    <source>
        <dbReference type="EMBL" id="RXG20455.1"/>
    </source>
</evidence>
<accession>A0A4Q0P2J5</accession>
<reference evidence="3 4" key="1">
    <citation type="submission" date="2018-07" db="EMBL/GenBank/DDBJ databases">
        <title>Leeuwenhoekiella genomics.</title>
        <authorList>
            <person name="Tahon G."/>
            <person name="Willems A."/>
        </authorList>
    </citation>
    <scope>NUCLEOTIDE SEQUENCE [LARGE SCALE GENOMIC DNA]</scope>
    <source>
        <strain evidence="3 4">LMG 22550</strain>
    </source>
</reference>
<evidence type="ECO:0000313" key="4">
    <source>
        <dbReference type="Proteomes" id="UP000289238"/>
    </source>
</evidence>
<dbReference type="PANTHER" id="PTHR43000">
    <property type="entry name" value="DTDP-D-GLUCOSE 4,6-DEHYDRATASE-RELATED"/>
    <property type="match status" value="1"/>
</dbReference>
<name>A0A4Q0P2J5_9FLAO</name>
<evidence type="ECO:0000259" key="2">
    <source>
        <dbReference type="Pfam" id="PF01370"/>
    </source>
</evidence>
<keyword evidence="4" id="KW-1185">Reference proteome</keyword>
<gene>
    <name evidence="3" type="ORF">DSM00_3004</name>
</gene>
<feature type="domain" description="NAD-dependent epimerase/dehydratase" evidence="2">
    <location>
        <begin position="4"/>
        <end position="208"/>
    </location>
</feature>
<dbReference type="InterPro" id="IPR036291">
    <property type="entry name" value="NAD(P)-bd_dom_sf"/>
</dbReference>
<dbReference type="Pfam" id="PF01370">
    <property type="entry name" value="Epimerase"/>
    <property type="match status" value="1"/>
</dbReference>
<organism evidence="3 4">
    <name type="scientific">Leeuwenhoekiella aequorea</name>
    <dbReference type="NCBI Taxonomy" id="283736"/>
    <lineage>
        <taxon>Bacteria</taxon>
        <taxon>Pseudomonadati</taxon>
        <taxon>Bacteroidota</taxon>
        <taxon>Flavobacteriia</taxon>
        <taxon>Flavobacteriales</taxon>
        <taxon>Flavobacteriaceae</taxon>
        <taxon>Leeuwenhoekiella</taxon>
    </lineage>
</organism>
<dbReference type="AlphaFoldDB" id="A0A4Q0P2J5"/>
<dbReference type="RefSeq" id="WP_164916355.1">
    <property type="nucleotide sequence ID" value="NZ_QOVM01000008.1"/>
</dbReference>
<dbReference type="Proteomes" id="UP000289238">
    <property type="component" value="Unassembled WGS sequence"/>
</dbReference>
<comment type="similarity">
    <text evidence="1">Belongs to the NAD(P)-dependent epimerase/dehydratase family.</text>
</comment>
<dbReference type="EMBL" id="QOVM01000008">
    <property type="protein sequence ID" value="RXG20455.1"/>
    <property type="molecule type" value="Genomic_DNA"/>
</dbReference>
<comment type="caution">
    <text evidence="3">The sequence shown here is derived from an EMBL/GenBank/DDBJ whole genome shotgun (WGS) entry which is preliminary data.</text>
</comment>
<dbReference type="InterPro" id="IPR001509">
    <property type="entry name" value="Epimerase_deHydtase"/>
</dbReference>